<dbReference type="InterPro" id="IPR005625">
    <property type="entry name" value="PepSY-ass_TM"/>
</dbReference>
<feature type="transmembrane region" description="Helical" evidence="1">
    <location>
        <begin position="157"/>
        <end position="178"/>
    </location>
</feature>
<dbReference type="EMBL" id="QLLK01000008">
    <property type="protein sequence ID" value="RAI88104.1"/>
    <property type="molecule type" value="Genomic_DNA"/>
</dbReference>
<evidence type="ECO:0000256" key="1">
    <source>
        <dbReference type="SAM" id="Phobius"/>
    </source>
</evidence>
<dbReference type="Proteomes" id="UP000249610">
    <property type="component" value="Unassembled WGS sequence"/>
</dbReference>
<name>A0A327PAA9_9BACT</name>
<reference evidence="2 3" key="1">
    <citation type="submission" date="2018-06" db="EMBL/GenBank/DDBJ databases">
        <title>Genomic Encyclopedia of Archaeal and Bacterial Type Strains, Phase II (KMG-II): from individual species to whole genera.</title>
        <authorList>
            <person name="Goeker M."/>
        </authorList>
    </citation>
    <scope>NUCLEOTIDE SEQUENCE [LARGE SCALE GENOMIC DNA]</scope>
    <source>
        <strain evidence="2 3">DSM 23446</strain>
    </source>
</reference>
<keyword evidence="1" id="KW-0472">Membrane</keyword>
<feature type="transmembrane region" description="Helical" evidence="1">
    <location>
        <begin position="298"/>
        <end position="317"/>
    </location>
</feature>
<protein>
    <submittedName>
        <fullName evidence="2">Putative iron-regulated membrane protein</fullName>
    </submittedName>
</protein>
<keyword evidence="3" id="KW-1185">Reference proteome</keyword>
<accession>A0A327PAA9</accession>
<dbReference type="Pfam" id="PF03929">
    <property type="entry name" value="PepSY_TM"/>
    <property type="match status" value="1"/>
</dbReference>
<sequence length="322" mass="37530">MYVWQPEISAFLNSDLLEIQQKEEFDESWLLNTMKSLIEERGGEISQIHLPYREQQTISIDYKDGKTEYFHPYSGTYLGEKSNSIKFFEKLLIYHRTLGKADYGKYIIGTSALIFVFLLLMSGLKIWWDIYGKKVSSGFKLKWNSPKRLFNYNLHKVLGIFFFLPLGFMAFSGAYFTFNSSYKEVMQVFDLPKKVNQIYVDHSLPTYHSIGEYLTHYDETYFIRAIYFPVDGNGKYKIRLIERREIQTGLRKTKEMELHQDGSVLTLSDFPNDPLSLQMAGQFYPIHIGEIGGIVGRFLVFISGFIPLVLLVSGWKIHNSKK</sequence>
<gene>
    <name evidence="2" type="ORF">LV83_03022</name>
</gene>
<organism evidence="2 3">
    <name type="scientific">Algoriphagus yeomjeoni</name>
    <dbReference type="NCBI Taxonomy" id="291403"/>
    <lineage>
        <taxon>Bacteria</taxon>
        <taxon>Pseudomonadati</taxon>
        <taxon>Bacteroidota</taxon>
        <taxon>Cytophagia</taxon>
        <taxon>Cytophagales</taxon>
        <taxon>Cyclobacteriaceae</taxon>
        <taxon>Algoriphagus</taxon>
    </lineage>
</organism>
<keyword evidence="1" id="KW-0812">Transmembrane</keyword>
<comment type="caution">
    <text evidence="2">The sequence shown here is derived from an EMBL/GenBank/DDBJ whole genome shotgun (WGS) entry which is preliminary data.</text>
</comment>
<evidence type="ECO:0000313" key="3">
    <source>
        <dbReference type="Proteomes" id="UP000249610"/>
    </source>
</evidence>
<keyword evidence="1" id="KW-1133">Transmembrane helix</keyword>
<dbReference type="AlphaFoldDB" id="A0A327PAA9"/>
<feature type="transmembrane region" description="Helical" evidence="1">
    <location>
        <begin position="106"/>
        <end position="128"/>
    </location>
</feature>
<proteinExistence type="predicted"/>
<evidence type="ECO:0000313" key="2">
    <source>
        <dbReference type="EMBL" id="RAI88104.1"/>
    </source>
</evidence>
<dbReference type="PANTHER" id="PTHR34219">
    <property type="entry name" value="IRON-REGULATED INNER MEMBRANE PROTEIN-RELATED"/>
    <property type="match status" value="1"/>
</dbReference>